<evidence type="ECO:0000313" key="11">
    <source>
        <dbReference type="EMBL" id="KAI1869378.1"/>
    </source>
</evidence>
<evidence type="ECO:0000256" key="3">
    <source>
        <dbReference type="ARBA" id="ARBA00022475"/>
    </source>
</evidence>
<dbReference type="PROSITE" id="PS51420">
    <property type="entry name" value="RHO"/>
    <property type="match status" value="1"/>
</dbReference>
<dbReference type="SMART" id="SM00174">
    <property type="entry name" value="RHO"/>
    <property type="match status" value="1"/>
</dbReference>
<dbReference type="AlphaFoldDB" id="A0A9P9WLS7"/>
<keyword evidence="7" id="KW-0472">Membrane</keyword>
<reference evidence="11" key="1">
    <citation type="submission" date="2021-03" db="EMBL/GenBank/DDBJ databases">
        <title>Revisited historic fungal species revealed as producer of novel bioactive compounds through whole genome sequencing and comparative genomics.</title>
        <authorList>
            <person name="Vignolle G.A."/>
            <person name="Hochenegger N."/>
            <person name="Mach R.L."/>
            <person name="Mach-Aigner A.R."/>
            <person name="Javad Rahimi M."/>
            <person name="Salim K.A."/>
            <person name="Chan C.M."/>
            <person name="Lim L.B.L."/>
            <person name="Cai F."/>
            <person name="Druzhinina I.S."/>
            <person name="U'Ren J.M."/>
            <person name="Derntl C."/>
        </authorList>
    </citation>
    <scope>NUCLEOTIDE SEQUENCE</scope>
    <source>
        <strain evidence="11">TUCIM 5799</strain>
    </source>
</reference>
<keyword evidence="5" id="KW-0547">Nucleotide-binding</keyword>
<dbReference type="GO" id="GO:0003924">
    <property type="term" value="F:GTPase activity"/>
    <property type="evidence" value="ECO:0007669"/>
    <property type="project" value="InterPro"/>
</dbReference>
<evidence type="ECO:0000256" key="10">
    <source>
        <dbReference type="ARBA" id="ARBA00067968"/>
    </source>
</evidence>
<evidence type="ECO:0000256" key="1">
    <source>
        <dbReference type="ARBA" id="ARBA00004193"/>
    </source>
</evidence>
<name>A0A9P9WLS7_9PEZI</name>
<dbReference type="GO" id="GO:0030036">
    <property type="term" value="P:actin cytoskeleton organization"/>
    <property type="evidence" value="ECO:0007669"/>
    <property type="project" value="UniProtKB-ARBA"/>
</dbReference>
<accession>A0A9P9WLS7</accession>
<dbReference type="GO" id="GO:0005525">
    <property type="term" value="F:GTP binding"/>
    <property type="evidence" value="ECO:0007669"/>
    <property type="project" value="UniProtKB-KW"/>
</dbReference>
<dbReference type="PROSITE" id="PS51419">
    <property type="entry name" value="RAB"/>
    <property type="match status" value="1"/>
</dbReference>
<dbReference type="InterPro" id="IPR001806">
    <property type="entry name" value="Small_GTPase"/>
</dbReference>
<dbReference type="SUPFAM" id="SSF52540">
    <property type="entry name" value="P-loop containing nucleoside triphosphate hydrolases"/>
    <property type="match status" value="1"/>
</dbReference>
<comment type="similarity">
    <text evidence="2">Belongs to the small GTPase superfamily. Rho family.</text>
</comment>
<dbReference type="PROSITE" id="PS51421">
    <property type="entry name" value="RAS"/>
    <property type="match status" value="1"/>
</dbReference>
<keyword evidence="4" id="KW-0488">Methylation</keyword>
<dbReference type="SMART" id="SM00173">
    <property type="entry name" value="RAS"/>
    <property type="match status" value="1"/>
</dbReference>
<evidence type="ECO:0000256" key="2">
    <source>
        <dbReference type="ARBA" id="ARBA00010142"/>
    </source>
</evidence>
<proteinExistence type="inferred from homology"/>
<keyword evidence="3" id="KW-1003">Cell membrane</keyword>
<organism evidence="11 12">
    <name type="scientific">Neoarthrinium moseri</name>
    <dbReference type="NCBI Taxonomy" id="1658444"/>
    <lineage>
        <taxon>Eukaryota</taxon>
        <taxon>Fungi</taxon>
        <taxon>Dikarya</taxon>
        <taxon>Ascomycota</taxon>
        <taxon>Pezizomycotina</taxon>
        <taxon>Sordariomycetes</taxon>
        <taxon>Xylariomycetidae</taxon>
        <taxon>Amphisphaeriales</taxon>
        <taxon>Apiosporaceae</taxon>
        <taxon>Neoarthrinium</taxon>
    </lineage>
</organism>
<dbReference type="NCBIfam" id="TIGR00231">
    <property type="entry name" value="small_GTP"/>
    <property type="match status" value="1"/>
</dbReference>
<dbReference type="InterPro" id="IPR027417">
    <property type="entry name" value="P-loop_NTPase"/>
</dbReference>
<dbReference type="GO" id="GO:0007264">
    <property type="term" value="P:small GTPase-mediated signal transduction"/>
    <property type="evidence" value="ECO:0007669"/>
    <property type="project" value="InterPro"/>
</dbReference>
<dbReference type="FunFam" id="3.40.50.300:FF:000780">
    <property type="entry name" value="Rho GTPase Rho3"/>
    <property type="match status" value="1"/>
</dbReference>
<protein>
    <recommendedName>
        <fullName evidence="10">GTP-binding protein RHO3</fullName>
    </recommendedName>
</protein>
<comment type="subcellular location">
    <subcellularLocation>
        <location evidence="1">Cell membrane</location>
        <topology evidence="1">Lipid-anchor</topology>
    </subcellularLocation>
</comment>
<evidence type="ECO:0000256" key="7">
    <source>
        <dbReference type="ARBA" id="ARBA00023136"/>
    </source>
</evidence>
<dbReference type="InterPro" id="IPR003578">
    <property type="entry name" value="Small_GTPase_Rho"/>
</dbReference>
<evidence type="ECO:0000256" key="8">
    <source>
        <dbReference type="ARBA" id="ARBA00023288"/>
    </source>
</evidence>
<evidence type="ECO:0000256" key="6">
    <source>
        <dbReference type="ARBA" id="ARBA00023134"/>
    </source>
</evidence>
<dbReference type="GO" id="GO:0017157">
    <property type="term" value="P:regulation of exocytosis"/>
    <property type="evidence" value="ECO:0007669"/>
    <property type="project" value="UniProtKB-ARBA"/>
</dbReference>
<dbReference type="Gene3D" id="3.40.50.300">
    <property type="entry name" value="P-loop containing nucleotide triphosphate hydrolases"/>
    <property type="match status" value="1"/>
</dbReference>
<keyword evidence="8" id="KW-0449">Lipoprotein</keyword>
<evidence type="ECO:0000256" key="4">
    <source>
        <dbReference type="ARBA" id="ARBA00022481"/>
    </source>
</evidence>
<keyword evidence="9" id="KW-0636">Prenylation</keyword>
<dbReference type="PRINTS" id="PR00449">
    <property type="entry name" value="RASTRNSFRMNG"/>
</dbReference>
<evidence type="ECO:0000313" key="12">
    <source>
        <dbReference type="Proteomes" id="UP000829685"/>
    </source>
</evidence>
<dbReference type="Proteomes" id="UP000829685">
    <property type="component" value="Unassembled WGS sequence"/>
</dbReference>
<keyword evidence="6" id="KW-0342">GTP-binding</keyword>
<evidence type="ECO:0000256" key="9">
    <source>
        <dbReference type="ARBA" id="ARBA00023289"/>
    </source>
</evidence>
<dbReference type="Pfam" id="PF00071">
    <property type="entry name" value="Ras"/>
    <property type="match status" value="1"/>
</dbReference>
<dbReference type="SMART" id="SM00175">
    <property type="entry name" value="RAB"/>
    <property type="match status" value="1"/>
</dbReference>
<dbReference type="PANTHER" id="PTHR24072">
    <property type="entry name" value="RHO FAMILY GTPASE"/>
    <property type="match status" value="1"/>
</dbReference>
<evidence type="ECO:0000256" key="5">
    <source>
        <dbReference type="ARBA" id="ARBA00022741"/>
    </source>
</evidence>
<keyword evidence="12" id="KW-1185">Reference proteome</keyword>
<dbReference type="GO" id="GO:0005886">
    <property type="term" value="C:plasma membrane"/>
    <property type="evidence" value="ECO:0007669"/>
    <property type="project" value="UniProtKB-SubCell"/>
</dbReference>
<dbReference type="EMBL" id="JAFIMR010000015">
    <property type="protein sequence ID" value="KAI1869378.1"/>
    <property type="molecule type" value="Genomic_DNA"/>
</dbReference>
<dbReference type="GO" id="GO:0007163">
    <property type="term" value="P:establishment or maintenance of cell polarity"/>
    <property type="evidence" value="ECO:0007669"/>
    <property type="project" value="UniProtKB-ARBA"/>
</dbReference>
<dbReference type="InterPro" id="IPR005225">
    <property type="entry name" value="Small_GTP-bd"/>
</dbReference>
<sequence length="395" mass="43224">MEALAGTWRRLARDATALAVHWMNAWVTWGIQLPGGGSPSPFWDSPASPSPAAQVVVRGAWRPALGAQGAALLEVIHTSPSALFFAILPHRRISTATPPELVCFGTAAPTSPDDLDLLLQGSPPKQPPLALARPRSRTLGELAAPNLIHPPESSSLALTDSHFLLPTDPDRNTPYTNARCPKCRRSVEDRRPFSASWCCCTCCNRGDGACGKTSLLNVFTRGYFPTVYEPTVFENYVHDIFIDNVHIELSLWDTAGQEEFDRLRSLSYDNTDVVVLCFSVDSKDSLENVESKWVGEIQENCPGVKLVLVALKCDLRENGEEGDEDAAANEAAQREKKPMIAYDQGLEVARRIKALRYLECSAMRNRGVNEAFTEAARVALSVKPSGEKDGKCSVM</sequence>
<comment type="caution">
    <text evidence="11">The sequence shown here is derived from an EMBL/GenBank/DDBJ whole genome shotgun (WGS) entry which is preliminary data.</text>
</comment>
<gene>
    <name evidence="11" type="ORF">JX265_006468</name>
</gene>